<feature type="transmembrane region" description="Helical" evidence="10">
    <location>
        <begin position="190"/>
        <end position="210"/>
    </location>
</feature>
<dbReference type="GO" id="GO:0005524">
    <property type="term" value="F:ATP binding"/>
    <property type="evidence" value="ECO:0007669"/>
    <property type="project" value="UniProtKB-KW"/>
</dbReference>
<feature type="transmembrane region" description="Helical" evidence="10">
    <location>
        <begin position="593"/>
        <end position="613"/>
    </location>
</feature>
<feature type="transmembrane region" description="Helical" evidence="10">
    <location>
        <begin position="14"/>
        <end position="30"/>
    </location>
</feature>
<dbReference type="STRING" id="231916.A0A409WA73"/>
<dbReference type="GO" id="GO:0140359">
    <property type="term" value="F:ABC-type transporter activity"/>
    <property type="evidence" value="ECO:0007669"/>
    <property type="project" value="InterPro"/>
</dbReference>
<comment type="subcellular location">
    <subcellularLocation>
        <location evidence="1">Membrane</location>
        <topology evidence="1">Multi-pass membrane protein</topology>
    </subcellularLocation>
</comment>
<dbReference type="CDD" id="cd18604">
    <property type="entry name" value="ABC_6TM_VMR1_D2_like"/>
    <property type="match status" value="1"/>
</dbReference>
<accession>A0A409WA73</accession>
<feature type="transmembrane region" description="Helical" evidence="10">
    <location>
        <begin position="491"/>
        <end position="510"/>
    </location>
</feature>
<dbReference type="SMART" id="SM00382">
    <property type="entry name" value="AAA"/>
    <property type="match status" value="2"/>
</dbReference>
<keyword evidence="2" id="KW-0813">Transport</keyword>
<gene>
    <name evidence="13" type="ORF">CVT26_015512</name>
</gene>
<dbReference type="GO" id="GO:0016020">
    <property type="term" value="C:membrane"/>
    <property type="evidence" value="ECO:0007669"/>
    <property type="project" value="UniProtKB-SubCell"/>
</dbReference>
<dbReference type="PROSITE" id="PS50929">
    <property type="entry name" value="ABC_TM1F"/>
    <property type="match status" value="2"/>
</dbReference>
<feature type="transmembrane region" description="Helical" evidence="10">
    <location>
        <begin position="99"/>
        <end position="119"/>
    </location>
</feature>
<keyword evidence="6" id="KW-0067">ATP-binding</keyword>
<evidence type="ECO:0000256" key="1">
    <source>
        <dbReference type="ARBA" id="ARBA00004141"/>
    </source>
</evidence>
<name>A0A409WA73_9AGAR</name>
<keyword evidence="14" id="KW-1185">Reference proteome</keyword>
<dbReference type="Proteomes" id="UP000284706">
    <property type="component" value="Unassembled WGS sequence"/>
</dbReference>
<feature type="domain" description="ABC transmembrane type-1" evidence="12">
    <location>
        <begin position="328"/>
        <end position="608"/>
    </location>
</feature>
<evidence type="ECO:0000256" key="10">
    <source>
        <dbReference type="SAM" id="Phobius"/>
    </source>
</evidence>
<feature type="transmembrane region" description="Helical" evidence="10">
    <location>
        <begin position="125"/>
        <end position="144"/>
    </location>
</feature>
<dbReference type="InterPro" id="IPR003439">
    <property type="entry name" value="ABC_transporter-like_ATP-bd"/>
</dbReference>
<feature type="domain" description="ABC transporter" evidence="11">
    <location>
        <begin position="1324"/>
        <end position="1581"/>
    </location>
</feature>
<dbReference type="Pfam" id="PF00664">
    <property type="entry name" value="ABC_membrane"/>
    <property type="match status" value="2"/>
</dbReference>
<dbReference type="InterPro" id="IPR027417">
    <property type="entry name" value="P-loop_NTPase"/>
</dbReference>
<evidence type="ECO:0008006" key="15">
    <source>
        <dbReference type="Google" id="ProtNLM"/>
    </source>
</evidence>
<comment type="caution">
    <text evidence="13">The sequence shown here is derived from an EMBL/GenBank/DDBJ whole genome shotgun (WGS) entry which is preliminary data.</text>
</comment>
<dbReference type="InterPro" id="IPR036640">
    <property type="entry name" value="ABC1_TM_sf"/>
</dbReference>
<dbReference type="EMBL" id="NHYE01005265">
    <property type="protein sequence ID" value="PPQ75380.1"/>
    <property type="molecule type" value="Genomic_DNA"/>
</dbReference>
<protein>
    <recommendedName>
        <fullName evidence="15">ABC transporter domain-containing protein</fullName>
    </recommendedName>
</protein>
<evidence type="ECO:0000259" key="12">
    <source>
        <dbReference type="PROSITE" id="PS50929"/>
    </source>
</evidence>
<evidence type="ECO:0000256" key="7">
    <source>
        <dbReference type="ARBA" id="ARBA00022989"/>
    </source>
</evidence>
<evidence type="ECO:0000256" key="6">
    <source>
        <dbReference type="ARBA" id="ARBA00022840"/>
    </source>
</evidence>
<feature type="transmembrane region" description="Helical" evidence="10">
    <location>
        <begin position="1148"/>
        <end position="1167"/>
    </location>
</feature>
<dbReference type="Pfam" id="PF00005">
    <property type="entry name" value="ABC_tran"/>
    <property type="match status" value="2"/>
</dbReference>
<feature type="transmembrane region" description="Helical" evidence="10">
    <location>
        <begin position="325"/>
        <end position="346"/>
    </location>
</feature>
<dbReference type="Gene3D" id="3.40.50.300">
    <property type="entry name" value="P-loop containing nucleotide triphosphate hydrolases"/>
    <property type="match status" value="2"/>
</dbReference>
<dbReference type="InterPro" id="IPR050173">
    <property type="entry name" value="ABC_transporter_C-like"/>
</dbReference>
<dbReference type="Gene3D" id="1.20.1560.10">
    <property type="entry name" value="ABC transporter type 1, transmembrane domain"/>
    <property type="match status" value="2"/>
</dbReference>
<dbReference type="InParanoid" id="A0A409WA73"/>
<dbReference type="CDD" id="cd18596">
    <property type="entry name" value="ABC_6TM_VMR1_D1_like"/>
    <property type="match status" value="1"/>
</dbReference>
<evidence type="ECO:0000256" key="5">
    <source>
        <dbReference type="ARBA" id="ARBA00022741"/>
    </source>
</evidence>
<evidence type="ECO:0000256" key="2">
    <source>
        <dbReference type="ARBA" id="ARBA00022448"/>
    </source>
</evidence>
<dbReference type="SUPFAM" id="SSF52540">
    <property type="entry name" value="P-loop containing nucleoside triphosphate hydrolases"/>
    <property type="match status" value="2"/>
</dbReference>
<dbReference type="GO" id="GO:0016887">
    <property type="term" value="F:ATP hydrolysis activity"/>
    <property type="evidence" value="ECO:0007669"/>
    <property type="project" value="InterPro"/>
</dbReference>
<reference evidence="13 14" key="1">
    <citation type="journal article" date="2018" name="Evol. Lett.">
        <title>Horizontal gene cluster transfer increased hallucinogenic mushroom diversity.</title>
        <authorList>
            <person name="Reynolds H.T."/>
            <person name="Vijayakumar V."/>
            <person name="Gluck-Thaler E."/>
            <person name="Korotkin H.B."/>
            <person name="Matheny P.B."/>
            <person name="Slot J.C."/>
        </authorList>
    </citation>
    <scope>NUCLEOTIDE SEQUENCE [LARGE SCALE GENOMIC DNA]</scope>
    <source>
        <strain evidence="13 14">SRW20</strain>
    </source>
</reference>
<proteinExistence type="predicted"/>
<dbReference type="PROSITE" id="PS50893">
    <property type="entry name" value="ABC_TRANSPORTER_2"/>
    <property type="match status" value="2"/>
</dbReference>
<sequence>MAGIHLEEWQVDSLWIPFFASLLSVAALLLRSLPSAWIVSEAASRNPDWREFEQVHSDEDASQPLLGDNEGEVDDESRPARKDDLVKSREGRVILAFEVVRLLGLISLLGLSLLWPFAIHHSPRSPITACYSYATFLSSLALLVQNHERQKELERHVTLVLLTAFGVFAYRDVWPLATYTQKPVDANEGAILWAKTVILTITSVLVPIFVPRRYVPLDPEHPSQTPHPEQTASIFSMTVYTYLDSLIFQAYKLPHLSHTRLPPLPDYDHAEHLIEKAFPVRIFAHFPGASATQRNSPSLQHLDPFRGAKRQHLFFGILRIFSKEFCELTVIIVCLAASNYIPAIALNKVLAYLESGPSTRQSNIRPWFWVLCLFLGPFCVALFLQRYAYTATTLVARTQAIMTQLIYEHSLRVRVVAEKSGSDAGKGKGKADTDKALGGRKENNLVGKINTMVAVDVGNLSGGKDILMIILQGPIELSIATAILWDLLGWSSIVGLVSIILLLPLPGYIGKKMQTIHQNRMRKTDARVQSVVESKSVVTMSSIPLMSETVLHVIRMIKMFGWEDKMRKTLDEKREEELAWLWKDKMINLVNELINFIIPTITMLATYATYTLIMKESLNGKYRCFSPQSSQLRTSAHSIKSVRQCGGLYKCAGIDAQDVDFVRSSTKVSLDRISKFLLETELLDRFSQTASLPSWDALGTDAYGTIGFKNAGFIWSKVAEDAVADSQSSQNFILRVPGELRFKHGGINLIVGPTGSGKTSILMALLGEMHFISMGPDSWYHLPRHGGVAYAAQESWVLNDTIKNNILFGLPYDEERYNMVISQCALARDLEHFDAGDDTEVGERGLTLSGGQKARVSLARAIYSSARILLLDDVFASLDTHTWIVNECFQGDLIHDRTILLVTHNLALLGPVADFIVSVGSDGIARNLDIGNTRAALFDDSIFNSERHLLEGNKEQGGNDNLNQDRESARKGGKLIFEEEVALGSVSTKSYSLFVRGLGGDGYIHFVAFWIFNLFLMHGGSMLAVWFLGHWGSQYEEHKPADVNVPYFLFAYSAILLASMIAFSLAILTYNYGTQRASRTINQQLIKSVLTSTLQWIDRTPVSRIISRCSQDIASIDDRLPDYVFKAADMFLSVLVKFTAPILLTPIFLLPGGMVMMLGIFLCQMYLKAQMSLKRETSNARSPVLAHFGVTLAGLTSIRAYDAQERFKAVSLARINHYIKVFRASNDINRWIGIRIDLLGASFAGSLGWYLVSEHKLNAANTGFSLTMSLEFCTIILWLLRNWNLLEIEANSLERVQAYLDIEHEPEATEAGKPPLSWPRSGELHVENLTARYAKMGPIVLCNVSFHVNSGERVGIVGRTGSGKSSLTLSLLRLIFTNGLVLYDGLPTDKINLSDLRANITIIPQVPELLSGALHPVGTRLESKICKWKGSLRRNLDPFEAFDDAILNDALQCAGFFTLKNQTEDPQSGESGKVWTLDSEISSAGGNLSTGQRQVIALARAILRRSTVLILDEDFETDLAIQSALKDRLGANVTVLVVAHRLRTVMDADKIIVLDKGQVVESGAPRSLLQNQGGYFRSLVEASGDRELLYTLVR</sequence>
<dbReference type="FunCoup" id="A0A409WA73">
    <property type="interactions" value="37"/>
</dbReference>
<dbReference type="SUPFAM" id="SSF90123">
    <property type="entry name" value="ABC transporter transmembrane region"/>
    <property type="match status" value="2"/>
</dbReference>
<dbReference type="InterPro" id="IPR003593">
    <property type="entry name" value="AAA+_ATPase"/>
</dbReference>
<dbReference type="InterPro" id="IPR011527">
    <property type="entry name" value="ABC1_TM_dom"/>
</dbReference>
<dbReference type="FunFam" id="1.20.1560.10:FF:000013">
    <property type="entry name" value="ABC transporter C family member 2"/>
    <property type="match status" value="1"/>
</dbReference>
<keyword evidence="3 10" id="KW-0812">Transmembrane</keyword>
<keyword evidence="7 10" id="KW-1133">Transmembrane helix</keyword>
<dbReference type="InterPro" id="IPR017871">
    <property type="entry name" value="ABC_transporter-like_CS"/>
</dbReference>
<feature type="transmembrane region" description="Helical" evidence="10">
    <location>
        <begin position="366"/>
        <end position="384"/>
    </location>
</feature>
<evidence type="ECO:0000259" key="11">
    <source>
        <dbReference type="PROSITE" id="PS50893"/>
    </source>
</evidence>
<feature type="transmembrane region" description="Helical" evidence="10">
    <location>
        <begin position="1003"/>
        <end position="1027"/>
    </location>
</feature>
<keyword evidence="4" id="KW-0677">Repeat</keyword>
<feature type="domain" description="ABC transmembrane type-1" evidence="12">
    <location>
        <begin position="1021"/>
        <end position="1287"/>
    </location>
</feature>
<keyword evidence="8 10" id="KW-0472">Membrane</keyword>
<evidence type="ECO:0000313" key="13">
    <source>
        <dbReference type="EMBL" id="PPQ75380.1"/>
    </source>
</evidence>
<evidence type="ECO:0000256" key="4">
    <source>
        <dbReference type="ARBA" id="ARBA00022737"/>
    </source>
</evidence>
<feature type="domain" description="ABC transporter" evidence="11">
    <location>
        <begin position="718"/>
        <end position="946"/>
    </location>
</feature>
<keyword evidence="5" id="KW-0547">Nucleotide-binding</keyword>
<evidence type="ECO:0000256" key="8">
    <source>
        <dbReference type="ARBA" id="ARBA00023136"/>
    </source>
</evidence>
<evidence type="ECO:0000256" key="3">
    <source>
        <dbReference type="ARBA" id="ARBA00022692"/>
    </source>
</evidence>
<feature type="region of interest" description="Disordered" evidence="9">
    <location>
        <begin position="56"/>
        <end position="81"/>
    </location>
</feature>
<dbReference type="PANTHER" id="PTHR24223:SF356">
    <property type="entry name" value="ATP-BINDING CASSETTE TRANSPORTER ABC4"/>
    <property type="match status" value="1"/>
</dbReference>
<dbReference type="CDD" id="cd03250">
    <property type="entry name" value="ABCC_MRP_domain1"/>
    <property type="match status" value="1"/>
</dbReference>
<dbReference type="OrthoDB" id="6500128at2759"/>
<organism evidence="13 14">
    <name type="scientific">Gymnopilus dilepis</name>
    <dbReference type="NCBI Taxonomy" id="231916"/>
    <lineage>
        <taxon>Eukaryota</taxon>
        <taxon>Fungi</taxon>
        <taxon>Dikarya</taxon>
        <taxon>Basidiomycota</taxon>
        <taxon>Agaricomycotina</taxon>
        <taxon>Agaricomycetes</taxon>
        <taxon>Agaricomycetidae</taxon>
        <taxon>Agaricales</taxon>
        <taxon>Agaricineae</taxon>
        <taxon>Hymenogastraceae</taxon>
        <taxon>Gymnopilus</taxon>
    </lineage>
</organism>
<dbReference type="PROSITE" id="PS00211">
    <property type="entry name" value="ABC_TRANSPORTER_1"/>
    <property type="match status" value="1"/>
</dbReference>
<feature type="transmembrane region" description="Helical" evidence="10">
    <location>
        <begin position="153"/>
        <end position="170"/>
    </location>
</feature>
<dbReference type="PANTHER" id="PTHR24223">
    <property type="entry name" value="ATP-BINDING CASSETTE SUB-FAMILY C"/>
    <property type="match status" value="1"/>
</dbReference>
<evidence type="ECO:0000256" key="9">
    <source>
        <dbReference type="SAM" id="MobiDB-lite"/>
    </source>
</evidence>
<evidence type="ECO:0000313" key="14">
    <source>
        <dbReference type="Proteomes" id="UP000284706"/>
    </source>
</evidence>
<feature type="transmembrane region" description="Helical" evidence="10">
    <location>
        <begin position="1047"/>
        <end position="1070"/>
    </location>
</feature>